<name>A0A1C3IVB2_9VIBR</name>
<dbReference type="Proteomes" id="UP000092876">
    <property type="component" value="Unassembled WGS sequence"/>
</dbReference>
<dbReference type="Pfam" id="PF00590">
    <property type="entry name" value="TP_methylase"/>
    <property type="match status" value="1"/>
</dbReference>
<dbReference type="InterPro" id="IPR000878">
    <property type="entry name" value="4pyrrol_Mease"/>
</dbReference>
<keyword evidence="5" id="KW-0949">S-adenosyl-L-methionine</keyword>
<evidence type="ECO:0000256" key="4">
    <source>
        <dbReference type="ARBA" id="ARBA00022679"/>
    </source>
</evidence>
<dbReference type="InterPro" id="IPR006363">
    <property type="entry name" value="Cbl_synth_CobJ/CibH_dom"/>
</dbReference>
<organism evidence="7 8">
    <name type="scientific">Vibrio atlanticus</name>
    <dbReference type="NCBI Taxonomy" id="693153"/>
    <lineage>
        <taxon>Bacteria</taxon>
        <taxon>Pseudomonadati</taxon>
        <taxon>Pseudomonadota</taxon>
        <taxon>Gammaproteobacteria</taxon>
        <taxon>Vibrionales</taxon>
        <taxon>Vibrionaceae</taxon>
        <taxon>Vibrio</taxon>
    </lineage>
</organism>
<dbReference type="GO" id="GO:0009236">
    <property type="term" value="P:cobalamin biosynthetic process"/>
    <property type="evidence" value="ECO:0007669"/>
    <property type="project" value="UniProtKB-UniPathway"/>
</dbReference>
<evidence type="ECO:0000256" key="1">
    <source>
        <dbReference type="ARBA" id="ARBA00004953"/>
    </source>
</evidence>
<evidence type="ECO:0000313" key="8">
    <source>
        <dbReference type="Proteomes" id="UP000092876"/>
    </source>
</evidence>
<proteinExistence type="predicted"/>
<keyword evidence="3 7" id="KW-0489">Methyltransferase</keyword>
<evidence type="ECO:0000256" key="3">
    <source>
        <dbReference type="ARBA" id="ARBA00022603"/>
    </source>
</evidence>
<evidence type="ECO:0000259" key="6">
    <source>
        <dbReference type="Pfam" id="PF00590"/>
    </source>
</evidence>
<feature type="domain" description="Tetrapyrrole methylase" evidence="6">
    <location>
        <begin position="3"/>
        <end position="213"/>
    </location>
</feature>
<dbReference type="NCBIfam" id="TIGR01466">
    <property type="entry name" value="cobJ_cbiH"/>
    <property type="match status" value="1"/>
</dbReference>
<keyword evidence="4 7" id="KW-0808">Transferase</keyword>
<dbReference type="UniPathway" id="UPA00148"/>
<dbReference type="InterPro" id="IPR014776">
    <property type="entry name" value="4pyrrole_Mease_sub2"/>
</dbReference>
<dbReference type="PANTHER" id="PTHR47036">
    <property type="entry name" value="COBALT-FACTOR III C(17)-METHYLTRANSFERASE-RELATED"/>
    <property type="match status" value="1"/>
</dbReference>
<dbReference type="AlphaFoldDB" id="A0A1C3IVB2"/>
<dbReference type="GeneID" id="94234037"/>
<keyword evidence="2" id="KW-0169">Cobalamin biosynthesis</keyword>
<dbReference type="GO" id="GO:0032259">
    <property type="term" value="P:methylation"/>
    <property type="evidence" value="ECO:0007669"/>
    <property type="project" value="UniProtKB-KW"/>
</dbReference>
<protein>
    <submittedName>
        <fullName evidence="7">Cobalt-precorrin-3B C(17)-methyltransferase</fullName>
        <ecNumber evidence="7">2.1.1.-</ecNumber>
    </submittedName>
</protein>
<comment type="pathway">
    <text evidence="1">Cofactor biosynthesis; adenosylcobalamin biosynthesis.</text>
</comment>
<evidence type="ECO:0000256" key="5">
    <source>
        <dbReference type="ARBA" id="ARBA00022691"/>
    </source>
</evidence>
<dbReference type="CDD" id="cd11646">
    <property type="entry name" value="Precorrin_3B_C17_MT"/>
    <property type="match status" value="1"/>
</dbReference>
<reference evidence="8" key="1">
    <citation type="submission" date="2016-06" db="EMBL/GenBank/DDBJ databases">
        <authorList>
            <person name="Rodrigo-Torres Lidia"/>
            <person name="Arahal R.David."/>
        </authorList>
    </citation>
    <scope>NUCLEOTIDE SEQUENCE [LARGE SCALE GENOMIC DNA]</scope>
    <source>
        <strain evidence="8">CECT 7223</strain>
    </source>
</reference>
<dbReference type="GO" id="GO:0008168">
    <property type="term" value="F:methyltransferase activity"/>
    <property type="evidence" value="ECO:0007669"/>
    <property type="project" value="UniProtKB-KW"/>
</dbReference>
<dbReference type="InterPro" id="IPR014777">
    <property type="entry name" value="4pyrrole_Mease_sub1"/>
</dbReference>
<dbReference type="Gene3D" id="3.40.1010.10">
    <property type="entry name" value="Cobalt-precorrin-4 Transmethylase, Domain 1"/>
    <property type="match status" value="1"/>
</dbReference>
<dbReference type="Gene3D" id="3.30.950.10">
    <property type="entry name" value="Methyltransferase, Cobalt-precorrin-4 Transmethylase, Domain 2"/>
    <property type="match status" value="1"/>
</dbReference>
<dbReference type="PANTHER" id="PTHR47036:SF1">
    <property type="entry name" value="COBALT-FACTOR III C(17)-METHYLTRANSFERASE-RELATED"/>
    <property type="match status" value="1"/>
</dbReference>
<dbReference type="RefSeq" id="WP_009847687.1">
    <property type="nucleotide sequence ID" value="NZ_AP025460.1"/>
</dbReference>
<dbReference type="SUPFAM" id="SSF53790">
    <property type="entry name" value="Tetrapyrrole methylase"/>
    <property type="match status" value="1"/>
</dbReference>
<evidence type="ECO:0000256" key="2">
    <source>
        <dbReference type="ARBA" id="ARBA00022573"/>
    </source>
</evidence>
<accession>A0A1C3IVB2</accession>
<gene>
    <name evidence="7" type="primary">cbiH</name>
    <name evidence="7" type="ORF">VAT7223_02650</name>
</gene>
<evidence type="ECO:0000313" key="7">
    <source>
        <dbReference type="EMBL" id="SBS65375.1"/>
    </source>
</evidence>
<dbReference type="InterPro" id="IPR051810">
    <property type="entry name" value="Precorrin_MeTrfase"/>
</dbReference>
<sequence length="279" mass="30260">MAKLTLVGLGPGAIDLVTPAAQQAVKNADVVAGYKPYVESISTLIDTQEVIQSGMTREWDRAQAAVEEAAKGREVVLVCSGDSGMYAMAPLVLELLEQNAELNAQVELDIIPGITAANACASLVGAPLGHDSCTISLSDLLTPWEVITKRIEAAAMADFAITFYNPRSKKRTQHIETAREILLEHRDPNTPVAIVNAAYRDEQKVTLTTLAEFTKVEFGMNAAVVIGNSNSYRFGDWIVTPRGYTNKYQLKDGKVLEGQKRGHSLKVEPKTESVTEEAN</sequence>
<dbReference type="EMBL" id="FLQP01000038">
    <property type="protein sequence ID" value="SBS65375.1"/>
    <property type="molecule type" value="Genomic_DNA"/>
</dbReference>
<dbReference type="EC" id="2.1.1.-" evidence="7"/>
<dbReference type="InterPro" id="IPR035996">
    <property type="entry name" value="4pyrrol_Methylase_sf"/>
</dbReference>